<comment type="caution">
    <text evidence="2">The sequence shown here is derived from an EMBL/GenBank/DDBJ whole genome shotgun (WGS) entry which is preliminary data.</text>
</comment>
<dbReference type="PANTHER" id="PTHR42966">
    <property type="entry name" value="N-ACETYLNEURAMINATE SYNTHASE"/>
    <property type="match status" value="1"/>
</dbReference>
<evidence type="ECO:0000259" key="1">
    <source>
        <dbReference type="PROSITE" id="PS50844"/>
    </source>
</evidence>
<dbReference type="CDD" id="cd11615">
    <property type="entry name" value="SAF_NeuB_like"/>
    <property type="match status" value="1"/>
</dbReference>
<dbReference type="Gene3D" id="3.90.1210.10">
    <property type="entry name" value="Antifreeze-like/N-acetylneuraminic acid synthase C-terminal domain"/>
    <property type="match status" value="1"/>
</dbReference>
<gene>
    <name evidence="2" type="ORF">AL399_06695</name>
</gene>
<keyword evidence="3" id="KW-1185">Reference proteome</keyword>
<dbReference type="NCBIfam" id="TIGR03586">
    <property type="entry name" value="PseI"/>
    <property type="match status" value="1"/>
</dbReference>
<protein>
    <submittedName>
        <fullName evidence="2">N-acetylneuraminate synthase</fullName>
    </submittedName>
</protein>
<dbReference type="InterPro" id="IPR020030">
    <property type="entry name" value="Pseudaminic_synth_PseI"/>
</dbReference>
<dbReference type="PATRIC" id="fig|1702214.3.peg.647"/>
<dbReference type="Proteomes" id="UP000054172">
    <property type="component" value="Unassembled WGS sequence"/>
</dbReference>
<dbReference type="Gene3D" id="3.20.20.70">
    <property type="entry name" value="Aldolase class I"/>
    <property type="match status" value="1"/>
</dbReference>
<dbReference type="GO" id="GO:0016051">
    <property type="term" value="P:carbohydrate biosynthetic process"/>
    <property type="evidence" value="ECO:0007669"/>
    <property type="project" value="InterPro"/>
</dbReference>
<dbReference type="InterPro" id="IPR036732">
    <property type="entry name" value="AFP_Neu5c_C_sf"/>
</dbReference>
<feature type="domain" description="AFP-like" evidence="1">
    <location>
        <begin position="280"/>
        <end position="338"/>
    </location>
</feature>
<dbReference type="InterPro" id="IPR051690">
    <property type="entry name" value="PseI-like"/>
</dbReference>
<dbReference type="GO" id="GO:0047444">
    <property type="term" value="F:N-acylneuraminate-9-phosphate synthase activity"/>
    <property type="evidence" value="ECO:0007669"/>
    <property type="project" value="TreeGrafter"/>
</dbReference>
<dbReference type="Pfam" id="PF08666">
    <property type="entry name" value="SAF"/>
    <property type="match status" value="1"/>
</dbReference>
<dbReference type="EMBL" id="LIIK01000032">
    <property type="protein sequence ID" value="KQM08556.1"/>
    <property type="molecule type" value="Genomic_DNA"/>
</dbReference>
<name>A0A0Q4B6X3_9BACT</name>
<dbReference type="PROSITE" id="PS50844">
    <property type="entry name" value="AFP_LIKE"/>
    <property type="match status" value="1"/>
</dbReference>
<reference evidence="2" key="1">
    <citation type="submission" date="2015-08" db="EMBL/GenBank/DDBJ databases">
        <title>Candidatus Bacteriodes Periocalifornicus.</title>
        <authorList>
            <person name="McLean J.S."/>
            <person name="Kelley S."/>
        </authorList>
    </citation>
    <scope>NUCLEOTIDE SEQUENCE [LARGE SCALE GENOMIC DNA]</scope>
    <source>
        <strain evidence="2">12B</strain>
    </source>
</reference>
<sequence>MRKTLIVAELSANHNGSRRTALETIRAAKRAGADAIKLQTYTADTLTLNCARPDFVTNEGGPWDGRVLYELYQEAHTPWEWHGELFEEARRLGLICFSTPFDTTAVDFLEGLGTPMYKIASFEIADTPLIAYAASKGKPMVLATGIATEDDIARAVKACRDVGNDDITLLKCTSAYPTKPEEANLRMIPDLARRFGVKAGLSDHTLGPWAPVVAVTLGAVMVEKHFIIDRAIGGPDASFSMDEGEFTAMVQAVRTAEAMLGRVDYTLTPGMEAARMGGRSLYVAEDMEAGDAITPQNVRSVRPGFGLPPYYLPKIMGLRVVRALRFGDRLTWGDIELPEGWEG</sequence>
<dbReference type="Pfam" id="PF03102">
    <property type="entry name" value="NeuB"/>
    <property type="match status" value="1"/>
</dbReference>
<dbReference type="InterPro" id="IPR013132">
    <property type="entry name" value="PseI/NeuA/B-like_N"/>
</dbReference>
<dbReference type="STRING" id="1702214.AL399_06695"/>
<dbReference type="PANTHER" id="PTHR42966:SF2">
    <property type="entry name" value="PSEUDAMINIC ACID SYNTHASE"/>
    <property type="match status" value="1"/>
</dbReference>
<dbReference type="AlphaFoldDB" id="A0A0Q4B6X3"/>
<dbReference type="InterPro" id="IPR057736">
    <property type="entry name" value="SAF_PseI/NeuA/NeuB"/>
</dbReference>
<evidence type="ECO:0000313" key="2">
    <source>
        <dbReference type="EMBL" id="KQM08556.1"/>
    </source>
</evidence>
<organism evidence="2 3">
    <name type="scientific">Candidatus [Bacteroides] periocalifornicus</name>
    <dbReference type="NCBI Taxonomy" id="1702214"/>
    <lineage>
        <taxon>Bacteria</taxon>
        <taxon>Pseudomonadati</taxon>
        <taxon>Bacteroidota</taxon>
    </lineage>
</organism>
<dbReference type="InterPro" id="IPR006190">
    <property type="entry name" value="SAF_AFP_Neu5Ac"/>
</dbReference>
<dbReference type="InterPro" id="IPR013785">
    <property type="entry name" value="Aldolase_TIM"/>
</dbReference>
<evidence type="ECO:0000313" key="3">
    <source>
        <dbReference type="Proteomes" id="UP000054172"/>
    </source>
</evidence>
<dbReference type="InterPro" id="IPR013974">
    <property type="entry name" value="SAF"/>
</dbReference>
<accession>A0A0Q4B6X3</accession>
<dbReference type="SUPFAM" id="SSF51569">
    <property type="entry name" value="Aldolase"/>
    <property type="match status" value="1"/>
</dbReference>
<proteinExistence type="predicted"/>
<dbReference type="SMART" id="SM00858">
    <property type="entry name" value="SAF"/>
    <property type="match status" value="1"/>
</dbReference>
<dbReference type="SUPFAM" id="SSF51269">
    <property type="entry name" value="AFP III-like domain"/>
    <property type="match status" value="1"/>
</dbReference>